<dbReference type="RefSeq" id="WP_258386571.1">
    <property type="nucleotide sequence ID" value="NZ_CP091430.1"/>
</dbReference>
<name>A0ABY5S9C2_9BACL</name>
<feature type="transmembrane region" description="Helical" evidence="1">
    <location>
        <begin position="48"/>
        <end position="65"/>
    </location>
</feature>
<keyword evidence="3" id="KW-1185">Reference proteome</keyword>
<dbReference type="Proteomes" id="UP001057877">
    <property type="component" value="Chromosome"/>
</dbReference>
<sequence>MDNRIKEEIDTIPIPPELHARSLLGIQQARSEHESSGRRTSNRLSRRQAIAAVIVIFLILTTAIYNTQVLAAIQKALQFVPGIGIVKESEGAADTYILKQPITRQVGEGSIAITGIMVDEKMTYVTMNGTDTARIERITFVNEQGVEYELKRSMASWSPDSWTASFWQQGQLDVKGKVKLIVTDAALEIPLTLVKADAYASYAEMGETAAVNGVTITAIAGRVDEKARISLVAQHAGDFSIMEYGIHGIHLRDGQKLNVLNAAGEKLEIENIRGISAPASDFYFPLSGAEGETYTLTLPEIGVQYKDEITVTVPTETTDGMNQAFQLAGFPVTITKTERIDDSQLRVYVDLHYNDQSEKSLYMINIGEMGHHGKLNEQTGVLEYLQFDIDPGSSKVKLTIENPDVLIRGPWKFELPAAEYFKP</sequence>
<keyword evidence="1" id="KW-1133">Transmembrane helix</keyword>
<evidence type="ECO:0000256" key="1">
    <source>
        <dbReference type="SAM" id="Phobius"/>
    </source>
</evidence>
<organism evidence="2 3">
    <name type="scientific">Paenibacillus spongiae</name>
    <dbReference type="NCBI Taxonomy" id="2909671"/>
    <lineage>
        <taxon>Bacteria</taxon>
        <taxon>Bacillati</taxon>
        <taxon>Bacillota</taxon>
        <taxon>Bacilli</taxon>
        <taxon>Bacillales</taxon>
        <taxon>Paenibacillaceae</taxon>
        <taxon>Paenibacillus</taxon>
    </lineage>
</organism>
<keyword evidence="1" id="KW-0472">Membrane</keyword>
<dbReference type="EMBL" id="CP091430">
    <property type="protein sequence ID" value="UVI30506.1"/>
    <property type="molecule type" value="Genomic_DNA"/>
</dbReference>
<proteinExistence type="predicted"/>
<evidence type="ECO:0000313" key="2">
    <source>
        <dbReference type="EMBL" id="UVI30506.1"/>
    </source>
</evidence>
<reference evidence="2" key="1">
    <citation type="submission" date="2022-01" db="EMBL/GenBank/DDBJ databases">
        <title>Paenibacillus spongiae sp. nov., isolated from marine sponge.</title>
        <authorList>
            <person name="Li Z."/>
            <person name="Zhang M."/>
        </authorList>
    </citation>
    <scope>NUCLEOTIDE SEQUENCE</scope>
    <source>
        <strain evidence="2">PHS-Z3</strain>
    </source>
</reference>
<evidence type="ECO:0008006" key="4">
    <source>
        <dbReference type="Google" id="ProtNLM"/>
    </source>
</evidence>
<keyword evidence="1" id="KW-0812">Transmembrane</keyword>
<accession>A0ABY5S9C2</accession>
<evidence type="ECO:0000313" key="3">
    <source>
        <dbReference type="Proteomes" id="UP001057877"/>
    </source>
</evidence>
<gene>
    <name evidence="2" type="ORF">L1F29_01020</name>
</gene>
<protein>
    <recommendedName>
        <fullName evidence="4">DUF4179 domain-containing protein</fullName>
    </recommendedName>
</protein>